<feature type="compositionally biased region" description="Acidic residues" evidence="1">
    <location>
        <begin position="141"/>
        <end position="150"/>
    </location>
</feature>
<comment type="caution">
    <text evidence="2">The sequence shown here is derived from an EMBL/GenBank/DDBJ whole genome shotgun (WGS) entry which is preliminary data.</text>
</comment>
<name>A0ABX2PNS4_9RHOB</name>
<feature type="region of interest" description="Disordered" evidence="1">
    <location>
        <begin position="98"/>
        <end position="121"/>
    </location>
</feature>
<organism evidence="2 3">
    <name type="scientific">Ruegeria haliotis</name>
    <dbReference type="NCBI Taxonomy" id="2747601"/>
    <lineage>
        <taxon>Bacteria</taxon>
        <taxon>Pseudomonadati</taxon>
        <taxon>Pseudomonadota</taxon>
        <taxon>Alphaproteobacteria</taxon>
        <taxon>Rhodobacterales</taxon>
        <taxon>Roseobacteraceae</taxon>
        <taxon>Ruegeria</taxon>
    </lineage>
</organism>
<evidence type="ECO:0000313" key="3">
    <source>
        <dbReference type="Proteomes" id="UP000630805"/>
    </source>
</evidence>
<dbReference type="Proteomes" id="UP000630805">
    <property type="component" value="Unassembled WGS sequence"/>
</dbReference>
<accession>A0ABX2PNS4</accession>
<dbReference type="RefSeq" id="WP_176863494.1">
    <property type="nucleotide sequence ID" value="NZ_JABXWT010000002.1"/>
</dbReference>
<sequence>MTDSVVKAGIEDVLSSVKRLVSEEGRKVPVSDQKTTARKPGRLVLTDALRISKPAKAKIDSKPLKLEPEYSAEDSAKPMLLRTCDIVRAGNAANKDEVGQNSVAGTAATSTDESNAPGDLAGSLSAKIEALEAAIARTEDQWEPDGDSDDAYSGTPTQALPWNAVKGFAETNLVDQVEVEESEPQGENDEAPQSTATFVRSPEVLASPVVEPETIEPEGPQSVTMEEEALRAMIADVVRQELQGVLGERITRNVRKMVRREIYRALAAEKLE</sequence>
<feature type="region of interest" description="Disordered" evidence="1">
    <location>
        <begin position="138"/>
        <end position="159"/>
    </location>
</feature>
<evidence type="ECO:0000313" key="2">
    <source>
        <dbReference type="EMBL" id="NVO55767.1"/>
    </source>
</evidence>
<protein>
    <recommendedName>
        <fullName evidence="4">Cell pole-organizing protein PopZ</fullName>
    </recommendedName>
</protein>
<evidence type="ECO:0008006" key="4">
    <source>
        <dbReference type="Google" id="ProtNLM"/>
    </source>
</evidence>
<keyword evidence="3" id="KW-1185">Reference proteome</keyword>
<dbReference type="EMBL" id="JABXWT010000002">
    <property type="protein sequence ID" value="NVO55767.1"/>
    <property type="molecule type" value="Genomic_DNA"/>
</dbReference>
<feature type="compositionally biased region" description="Polar residues" evidence="1">
    <location>
        <begin position="99"/>
        <end position="114"/>
    </location>
</feature>
<reference evidence="2 3" key="1">
    <citation type="submission" date="2020-06" db="EMBL/GenBank/DDBJ databases">
        <authorList>
            <person name="Cao W.R."/>
        </authorList>
    </citation>
    <scope>NUCLEOTIDE SEQUENCE [LARGE SCALE GENOMIC DNA]</scope>
    <source>
        <strain evidence="2 3">B1Z28</strain>
    </source>
</reference>
<proteinExistence type="predicted"/>
<evidence type="ECO:0000256" key="1">
    <source>
        <dbReference type="SAM" id="MobiDB-lite"/>
    </source>
</evidence>
<gene>
    <name evidence="2" type="ORF">HW561_08195</name>
</gene>